<feature type="compositionally biased region" description="Polar residues" evidence="1">
    <location>
        <begin position="558"/>
        <end position="577"/>
    </location>
</feature>
<dbReference type="InterPro" id="IPR002931">
    <property type="entry name" value="Transglutaminase-like"/>
</dbReference>
<dbReference type="PANTHER" id="PTHR42736">
    <property type="entry name" value="PROTEIN-GLUTAMINE GAMMA-GLUTAMYLTRANSFERASE"/>
    <property type="match status" value="1"/>
</dbReference>
<dbReference type="Gene3D" id="3.10.620.30">
    <property type="match status" value="1"/>
</dbReference>
<feature type="transmembrane region" description="Helical" evidence="2">
    <location>
        <begin position="181"/>
        <end position="200"/>
    </location>
</feature>
<dbReference type="InterPro" id="IPR038765">
    <property type="entry name" value="Papain-like_cys_pep_sf"/>
</dbReference>
<dbReference type="GeneID" id="94552271"/>
<feature type="transmembrane region" description="Helical" evidence="2">
    <location>
        <begin position="153"/>
        <end position="169"/>
    </location>
</feature>
<dbReference type="Proteomes" id="UP000501830">
    <property type="component" value="Chromosome"/>
</dbReference>
<organism evidence="4 5">
    <name type="scientific">Jeotgalibaca porci</name>
    <dbReference type="NCBI Taxonomy" id="1868793"/>
    <lineage>
        <taxon>Bacteria</taxon>
        <taxon>Bacillati</taxon>
        <taxon>Bacillota</taxon>
        <taxon>Bacilli</taxon>
        <taxon>Lactobacillales</taxon>
        <taxon>Carnobacteriaceae</taxon>
        <taxon>Jeotgalibaca</taxon>
    </lineage>
</organism>
<feature type="transmembrane region" description="Helical" evidence="2">
    <location>
        <begin position="103"/>
        <end position="124"/>
    </location>
</feature>
<evidence type="ECO:0000256" key="2">
    <source>
        <dbReference type="SAM" id="Phobius"/>
    </source>
</evidence>
<keyword evidence="2" id="KW-1133">Transmembrane helix</keyword>
<dbReference type="Pfam" id="PF01841">
    <property type="entry name" value="Transglut_core"/>
    <property type="match status" value="1"/>
</dbReference>
<gene>
    <name evidence="4" type="ORF">G7058_03205</name>
</gene>
<feature type="transmembrane region" description="Helical" evidence="2">
    <location>
        <begin position="67"/>
        <end position="83"/>
    </location>
</feature>
<evidence type="ECO:0000256" key="1">
    <source>
        <dbReference type="SAM" id="MobiDB-lite"/>
    </source>
</evidence>
<feature type="transmembrane region" description="Helical" evidence="2">
    <location>
        <begin position="7"/>
        <end position="25"/>
    </location>
</feature>
<feature type="transmembrane region" description="Helical" evidence="2">
    <location>
        <begin position="131"/>
        <end position="147"/>
    </location>
</feature>
<feature type="compositionally biased region" description="Acidic residues" evidence="1">
    <location>
        <begin position="578"/>
        <end position="587"/>
    </location>
</feature>
<feature type="domain" description="Transglutaminase-like" evidence="3">
    <location>
        <begin position="455"/>
        <end position="529"/>
    </location>
</feature>
<keyword evidence="5" id="KW-1185">Reference proteome</keyword>
<keyword evidence="2" id="KW-0812">Transmembrane</keyword>
<dbReference type="PANTHER" id="PTHR42736:SF1">
    <property type="entry name" value="PROTEIN-GLUTAMINE GAMMA-GLUTAMYLTRANSFERASE"/>
    <property type="match status" value="1"/>
</dbReference>
<dbReference type="InterPro" id="IPR052901">
    <property type="entry name" value="Bact_TGase-like"/>
</dbReference>
<evidence type="ECO:0000313" key="5">
    <source>
        <dbReference type="Proteomes" id="UP000501830"/>
    </source>
</evidence>
<name>A0A6G7WG41_9LACT</name>
<dbReference type="RefSeq" id="WP_166062207.1">
    <property type="nucleotide sequence ID" value="NZ_CP049889.1"/>
</dbReference>
<dbReference type="SMART" id="SM00460">
    <property type="entry name" value="TGc"/>
    <property type="match status" value="1"/>
</dbReference>
<dbReference type="AlphaFoldDB" id="A0A6G7WG41"/>
<dbReference type="EMBL" id="CP049889">
    <property type="protein sequence ID" value="QIK51158.1"/>
    <property type="molecule type" value="Genomic_DNA"/>
</dbReference>
<reference evidence="4 5" key="1">
    <citation type="journal article" date="2017" name="Int. J. Syst. Evol. Microbiol.">
        <title>Jeotgalibaca porci sp. nov. and Jeotgalibaca arthritidis sp. nov., isolated from pigs, and emended description of the genus Jeotgalibaca.</title>
        <authorList>
            <person name="Zamora L."/>
            <person name="Perez-Sancho M."/>
            <person name="Dominguez L."/>
            <person name="Fernandez-Garayzabal J.F."/>
            <person name="Vela A.I."/>
        </authorList>
    </citation>
    <scope>NUCLEOTIDE SEQUENCE [LARGE SCALE GENOMIC DNA]</scope>
    <source>
        <strain evidence="4 5">CCUG 69148</strain>
    </source>
</reference>
<proteinExistence type="predicted"/>
<protein>
    <recommendedName>
        <fullName evidence="3">Transglutaminase-like domain-containing protein</fullName>
    </recommendedName>
</protein>
<evidence type="ECO:0000313" key="4">
    <source>
        <dbReference type="EMBL" id="QIK51158.1"/>
    </source>
</evidence>
<accession>A0A6G7WG41</accession>
<sequence length="714" mass="80668">MKFVKRLLMAVGFVGIFYPVLQVYMPLSEFTDLTGSFYYLIGTAVLAVLLPYWFVWIPIQIGFMITCYRYYFPSNLTGIRWLGSEFSQINASLEQFINGGSSVFPTNVSFILIVVLIALSAYLLIVWSRPTVGILVALIYLMILQVFTKYDYFMMVVQILGIGLVLYGLSNISLKVGWKRALVSFVVVLGYGYGLTWLAVKATEQLVPQQQWVEQRAKNVNRRLDEAGLFDFVDYYNSGGQLKRMGYGEDDSVLGGPVQQNFDPVFSAYDDAPHYWRISTRTVYTGVGWEFPETLTAFPAGPSFIKPEEDDETVDVVIEREDNFTYFPYTYGLVDATFAEMNFELIQPTEQLRNTDAEGGGGSYTLTLIDQEIDFAGLNTVGIESPIGLEEYLDVPEGVPQRVWDLAAELTAGDGTMYEKVRALEQYLRSDGGFRYSLRETSAVPDGFDYVDHFLFESRIGYCDNFSTAMVILARMSGIPARWAKGFNSGTATIGDDGETYYAVTNANAHSWPEIFFPGEGWIPFEPTPAFRQPLTDTEQVDETSDGDFDEALVPVESATSESDMVENESSVPSESQEIADVDDDGNEVSGRNWSRIVGALVAFAVGILFVWRRKWYPLIATWLLGVPFIDSHRTTLWLFAQVLPFERSQTLRQYFEEIADMVPMHRKTIVRYVTANEESLYAPVDERVIDASIYTDMITVYRDIQISQEKSSF</sequence>
<evidence type="ECO:0000259" key="3">
    <source>
        <dbReference type="SMART" id="SM00460"/>
    </source>
</evidence>
<dbReference type="SUPFAM" id="SSF54001">
    <property type="entry name" value="Cysteine proteinases"/>
    <property type="match status" value="1"/>
</dbReference>
<feature type="transmembrane region" description="Helical" evidence="2">
    <location>
        <begin position="37"/>
        <end position="55"/>
    </location>
</feature>
<keyword evidence="2" id="KW-0472">Membrane</keyword>
<dbReference type="KEGG" id="jpo:G7058_03205"/>
<feature type="region of interest" description="Disordered" evidence="1">
    <location>
        <begin position="558"/>
        <end position="588"/>
    </location>
</feature>